<evidence type="ECO:0000256" key="3">
    <source>
        <dbReference type="ARBA" id="ARBA00031870"/>
    </source>
</evidence>
<sequence length="241" mass="26427">MILYEDTALVVLDKPAGLSSEDGVPAALRKLWDRPDAYVGVIHRLDTGVSGLMVYAKTPQAAAALSRQVTQSQQVYAEQDGRAEPDAGTPDAPPFVKQYRALIAGGPDEKLPAEGVLRDYLFKDSRKGRVFPVSRPRKGVKEAVLEYRISASAPDGSTSLADITLHTGRTHQIRVQFASRRHPLWGDGKYGSRIKGDIALQSARLRFIHPDTGKVMDFRLPVPGTWPAWGIRQENDNGTTV</sequence>
<dbReference type="CDD" id="cd02869">
    <property type="entry name" value="PseudoU_synth_RluA_like"/>
    <property type="match status" value="1"/>
</dbReference>
<dbReference type="SUPFAM" id="SSF55120">
    <property type="entry name" value="Pseudouridine synthase"/>
    <property type="match status" value="1"/>
</dbReference>
<organism evidence="6 7">
    <name type="scientific">Faecalibacterium prausnitzii</name>
    <dbReference type="NCBI Taxonomy" id="853"/>
    <lineage>
        <taxon>Bacteria</taxon>
        <taxon>Bacillati</taxon>
        <taxon>Bacillota</taxon>
        <taxon>Clostridia</taxon>
        <taxon>Eubacteriales</taxon>
        <taxon>Oscillospiraceae</taxon>
        <taxon>Faecalibacterium</taxon>
    </lineage>
</organism>
<name>A0A9E1GJ98_9FIRM</name>
<evidence type="ECO:0000313" key="6">
    <source>
        <dbReference type="EMBL" id="MBS6621426.1"/>
    </source>
</evidence>
<dbReference type="GO" id="GO:0140098">
    <property type="term" value="F:catalytic activity, acting on RNA"/>
    <property type="evidence" value="ECO:0007669"/>
    <property type="project" value="UniProtKB-ARBA"/>
</dbReference>
<comment type="similarity">
    <text evidence="2">Belongs to the pseudouridine synthase RluA family.</text>
</comment>
<feature type="domain" description="Pseudouridine synthase RsuA/RluA-like" evidence="5">
    <location>
        <begin position="9"/>
        <end position="179"/>
    </location>
</feature>
<dbReference type="GO" id="GO:0009982">
    <property type="term" value="F:pseudouridine synthase activity"/>
    <property type="evidence" value="ECO:0007669"/>
    <property type="project" value="InterPro"/>
</dbReference>
<dbReference type="InterPro" id="IPR020103">
    <property type="entry name" value="PsdUridine_synth_cat_dom_sf"/>
</dbReference>
<accession>A0A9E1GJ98</accession>
<dbReference type="EMBL" id="JAGZYH010000012">
    <property type="protein sequence ID" value="MBS6621426.1"/>
    <property type="molecule type" value="Genomic_DNA"/>
</dbReference>
<dbReference type="Pfam" id="PF00849">
    <property type="entry name" value="PseudoU_synth_2"/>
    <property type="match status" value="1"/>
</dbReference>
<dbReference type="InterPro" id="IPR050188">
    <property type="entry name" value="RluA_PseudoU_synthase"/>
</dbReference>
<dbReference type="Gene3D" id="3.30.2350.10">
    <property type="entry name" value="Pseudouridine synthase"/>
    <property type="match status" value="1"/>
</dbReference>
<evidence type="ECO:0000256" key="2">
    <source>
        <dbReference type="ARBA" id="ARBA00010876"/>
    </source>
</evidence>
<dbReference type="GO" id="GO:0000455">
    <property type="term" value="P:enzyme-directed rRNA pseudouridine synthesis"/>
    <property type="evidence" value="ECO:0007669"/>
    <property type="project" value="TreeGrafter"/>
</dbReference>
<comment type="catalytic activity">
    <reaction evidence="1">
        <text>a uridine in RNA = a pseudouridine in RNA</text>
        <dbReference type="Rhea" id="RHEA:48348"/>
        <dbReference type="Rhea" id="RHEA-COMP:12068"/>
        <dbReference type="Rhea" id="RHEA-COMP:12069"/>
        <dbReference type="ChEBI" id="CHEBI:65314"/>
        <dbReference type="ChEBI" id="CHEBI:65315"/>
    </reaction>
</comment>
<evidence type="ECO:0000313" key="7">
    <source>
        <dbReference type="Proteomes" id="UP000811365"/>
    </source>
</evidence>
<evidence type="ECO:0000256" key="4">
    <source>
        <dbReference type="ARBA" id="ARBA00033164"/>
    </source>
</evidence>
<protein>
    <recommendedName>
        <fullName evidence="3">RNA pseudouridylate synthase</fullName>
    </recommendedName>
    <alternativeName>
        <fullName evidence="4">RNA-uridine isomerase</fullName>
    </alternativeName>
</protein>
<evidence type="ECO:0000256" key="1">
    <source>
        <dbReference type="ARBA" id="ARBA00000073"/>
    </source>
</evidence>
<dbReference type="Proteomes" id="UP000811365">
    <property type="component" value="Unassembled WGS sequence"/>
</dbReference>
<gene>
    <name evidence="6" type="ORF">KH315_04575</name>
</gene>
<dbReference type="InterPro" id="IPR006145">
    <property type="entry name" value="PsdUridine_synth_RsuA/RluA"/>
</dbReference>
<proteinExistence type="inferred from homology"/>
<evidence type="ECO:0000259" key="5">
    <source>
        <dbReference type="Pfam" id="PF00849"/>
    </source>
</evidence>
<reference evidence="6" key="1">
    <citation type="submission" date="2021-02" db="EMBL/GenBank/DDBJ databases">
        <title>Infant gut strain persistence is associated with maternal origin, phylogeny, and functional potential including surface adhesion and iron acquisition.</title>
        <authorList>
            <person name="Lou Y.C."/>
        </authorList>
    </citation>
    <scope>NUCLEOTIDE SEQUENCE</scope>
    <source>
        <strain evidence="6">L2_039_000G1_dasL2_039_000G1_maxbin2.maxbin.077</strain>
    </source>
</reference>
<dbReference type="GO" id="GO:0003723">
    <property type="term" value="F:RNA binding"/>
    <property type="evidence" value="ECO:0007669"/>
    <property type="project" value="InterPro"/>
</dbReference>
<dbReference type="AlphaFoldDB" id="A0A9E1GJ98"/>
<dbReference type="PANTHER" id="PTHR21600:SF87">
    <property type="entry name" value="RNA PSEUDOURIDYLATE SYNTHASE DOMAIN-CONTAINING PROTEIN 1"/>
    <property type="match status" value="1"/>
</dbReference>
<dbReference type="PANTHER" id="PTHR21600">
    <property type="entry name" value="MITOCHONDRIAL RNA PSEUDOURIDINE SYNTHASE"/>
    <property type="match status" value="1"/>
</dbReference>
<comment type="caution">
    <text evidence="6">The sequence shown here is derived from an EMBL/GenBank/DDBJ whole genome shotgun (WGS) entry which is preliminary data.</text>
</comment>